<dbReference type="KEGG" id="pdo:PSDT_1243"/>
<evidence type="ECO:0000256" key="6">
    <source>
        <dbReference type="SAM" id="MobiDB-lite"/>
    </source>
</evidence>
<evidence type="ECO:0000259" key="7">
    <source>
        <dbReference type="Pfam" id="PF00155"/>
    </source>
</evidence>
<feature type="region of interest" description="Disordered" evidence="6">
    <location>
        <begin position="1"/>
        <end position="74"/>
    </location>
</feature>
<organism evidence="8 9">
    <name type="scientific">Parascardovia denticolens DSM 10105 = JCM 12538</name>
    <dbReference type="NCBI Taxonomy" id="864564"/>
    <lineage>
        <taxon>Bacteria</taxon>
        <taxon>Bacillati</taxon>
        <taxon>Actinomycetota</taxon>
        <taxon>Actinomycetes</taxon>
        <taxon>Bifidobacteriales</taxon>
        <taxon>Bifidobacteriaceae</taxon>
        <taxon>Parascardovia</taxon>
    </lineage>
</organism>
<dbReference type="InterPro" id="IPR015422">
    <property type="entry name" value="PyrdxlP-dep_Trfase_small"/>
</dbReference>
<dbReference type="PANTHER" id="PTHR43643:SF3">
    <property type="entry name" value="HISTIDINOL-PHOSPHATE AMINOTRANSFERASE"/>
    <property type="match status" value="1"/>
</dbReference>
<feature type="domain" description="Aminotransferase class I/classII large" evidence="7">
    <location>
        <begin position="57"/>
        <end position="290"/>
    </location>
</feature>
<dbReference type="PATRIC" id="fig|864564.6.peg.1368"/>
<proteinExistence type="inferred from homology"/>
<evidence type="ECO:0000313" key="9">
    <source>
        <dbReference type="Proteomes" id="UP000004946"/>
    </source>
</evidence>
<dbReference type="eggNOG" id="COG0079">
    <property type="taxonomic scope" value="Bacteria"/>
</dbReference>
<accession>E6K0K3</accession>
<comment type="cofactor">
    <cofactor evidence="1 5">
        <name>pyridoxal 5'-phosphate</name>
        <dbReference type="ChEBI" id="CHEBI:597326"/>
    </cofactor>
</comment>
<dbReference type="GO" id="GO:0008483">
    <property type="term" value="F:transaminase activity"/>
    <property type="evidence" value="ECO:0007669"/>
    <property type="project" value="UniProtKB-KW"/>
</dbReference>
<comment type="similarity">
    <text evidence="5">Belongs to the class-II pyridoxal-phosphate-dependent aminotransferase family.</text>
</comment>
<dbReference type="PANTHER" id="PTHR43643">
    <property type="entry name" value="HISTIDINOL-PHOSPHATE AMINOTRANSFERASE 2"/>
    <property type="match status" value="1"/>
</dbReference>
<dbReference type="Gene3D" id="3.90.1150.10">
    <property type="entry name" value="Aspartate Aminotransferase, domain 1"/>
    <property type="match status" value="1"/>
</dbReference>
<dbReference type="EC" id="2.6.1.-" evidence="8"/>
<dbReference type="SUPFAM" id="SSF53383">
    <property type="entry name" value="PLP-dependent transferases"/>
    <property type="match status" value="1"/>
</dbReference>
<comment type="caution">
    <text evidence="8">The sequence shown here is derived from an EMBL/GenBank/DDBJ whole genome shotgun (WGS) entry which is preliminary data.</text>
</comment>
<keyword evidence="3 8" id="KW-0808">Transferase</keyword>
<dbReference type="EMBL" id="AEON01000001">
    <property type="protein sequence ID" value="EFT83341.1"/>
    <property type="molecule type" value="Genomic_DNA"/>
</dbReference>
<dbReference type="InterPro" id="IPR004839">
    <property type="entry name" value="Aminotransferase_I/II_large"/>
</dbReference>
<sequence>MDSVAGRTGWSADSPQVGPRPQGGSIMATFRHRPIIDTIPAYPQGKKPDSLPGLTPFKLSSNESPYQPLPSVQEALSRGPLESINRYPDMRGRVVCQRLAAQYEEDQLARTGTGLGLTEDNFLLGAGSTEVITQLVRMVAGPGDQVIYPWRSFEAYPIMVSSAGADSVQTPLTSDGRHNIDAMIAAVNDRTRLIIVNNPNNPTSTSVSRQEAQRVLAAVPEDILVLFDEAYFQFNSDPDQARGLDFFADHPNLVIAHTFSKAYGLAGLRIGYAIAHPDVVESLLKVMLPFGCRTWPRPGPWPAWRPGRSWAGGCRL</sequence>
<dbReference type="PROSITE" id="PS00599">
    <property type="entry name" value="AA_TRANSFER_CLASS_2"/>
    <property type="match status" value="1"/>
</dbReference>
<dbReference type="InterPro" id="IPR001917">
    <property type="entry name" value="Aminotrans_II_pyridoxalP_BS"/>
</dbReference>
<dbReference type="GO" id="GO:0030170">
    <property type="term" value="F:pyridoxal phosphate binding"/>
    <property type="evidence" value="ECO:0007669"/>
    <property type="project" value="InterPro"/>
</dbReference>
<evidence type="ECO:0000256" key="5">
    <source>
        <dbReference type="RuleBase" id="RU003693"/>
    </source>
</evidence>
<keyword evidence="2 8" id="KW-0032">Aminotransferase</keyword>
<dbReference type="InterPro" id="IPR015421">
    <property type="entry name" value="PyrdxlP-dep_Trfase_major"/>
</dbReference>
<gene>
    <name evidence="8" type="ORF">HMPREF0620_0346</name>
</gene>
<dbReference type="InterPro" id="IPR015424">
    <property type="entry name" value="PyrdxlP-dep_Trfase"/>
</dbReference>
<keyword evidence="4 5" id="KW-0663">Pyridoxal phosphate</keyword>
<reference evidence="8 9" key="1">
    <citation type="submission" date="2010-12" db="EMBL/GenBank/DDBJ databases">
        <authorList>
            <person name="Muzny D."/>
            <person name="Qin X."/>
            <person name="Buhay C."/>
            <person name="Dugan-Rocha S."/>
            <person name="Ding Y."/>
            <person name="Chen G."/>
            <person name="Hawes A."/>
            <person name="Holder M."/>
            <person name="Jhangiani S."/>
            <person name="Johnson A."/>
            <person name="Khan Z."/>
            <person name="Li Z."/>
            <person name="Liu W."/>
            <person name="Liu X."/>
            <person name="Perez L."/>
            <person name="Shen H."/>
            <person name="Wang Q."/>
            <person name="Watt J."/>
            <person name="Xi L."/>
            <person name="Xin Y."/>
            <person name="Zhou J."/>
            <person name="Deng J."/>
            <person name="Jiang H."/>
            <person name="Liu Y."/>
            <person name="Qu J."/>
            <person name="Song X.-Z."/>
            <person name="Zhang L."/>
            <person name="Villasana D."/>
            <person name="Johnson A."/>
            <person name="Liu J."/>
            <person name="Liyanage D."/>
            <person name="Lorensuhewa L."/>
            <person name="Robinson T."/>
            <person name="Song A."/>
            <person name="Song B.-B."/>
            <person name="Dinh H."/>
            <person name="Thornton R."/>
            <person name="Coyle M."/>
            <person name="Francisco L."/>
            <person name="Jackson L."/>
            <person name="Javaid M."/>
            <person name="Korchina V."/>
            <person name="Kovar C."/>
            <person name="Mata R."/>
            <person name="Mathew T."/>
            <person name="Ngo R."/>
            <person name="Nguyen L."/>
            <person name="Nguyen N."/>
            <person name="Okwuonu G."/>
            <person name="Ongeri F."/>
            <person name="Pham C."/>
            <person name="Simmons D."/>
            <person name="Wilczek-Boney K."/>
            <person name="Hale W."/>
            <person name="Jakkamsetti A."/>
            <person name="Pham P."/>
            <person name="Ruth R."/>
            <person name="San Lucas F."/>
            <person name="Warren J."/>
            <person name="Zhang J."/>
            <person name="Zhao Z."/>
            <person name="Zhou C."/>
            <person name="Zhu D."/>
            <person name="Lee S."/>
            <person name="Bess C."/>
            <person name="Blankenburg K."/>
            <person name="Forbes L."/>
            <person name="Fu Q."/>
            <person name="Gubbala S."/>
            <person name="Hirani K."/>
            <person name="Jayaseelan J.C."/>
            <person name="Lara F."/>
            <person name="Munidasa M."/>
            <person name="Palculict T."/>
            <person name="Patil S."/>
            <person name="Pu L.-L."/>
            <person name="Saada N."/>
            <person name="Tang L."/>
            <person name="Weissenberger G."/>
            <person name="Zhu Y."/>
            <person name="Hemphill L."/>
            <person name="Shang Y."/>
            <person name="Youmans B."/>
            <person name="Ayvaz T."/>
            <person name="Ross M."/>
            <person name="Santibanez J."/>
            <person name="Aqrawi P."/>
            <person name="Gross S."/>
            <person name="Joshi V."/>
            <person name="Fowler G."/>
            <person name="Nazareth L."/>
            <person name="Reid J."/>
            <person name="Worley K."/>
            <person name="Petrosino J."/>
            <person name="Highlander S."/>
            <person name="Gibbs R."/>
        </authorList>
    </citation>
    <scope>NUCLEOTIDE SEQUENCE [LARGE SCALE GENOMIC DNA]</scope>
    <source>
        <strain evidence="8 9">DSM 10105</strain>
    </source>
</reference>
<dbReference type="Pfam" id="PF00155">
    <property type="entry name" value="Aminotran_1_2"/>
    <property type="match status" value="1"/>
</dbReference>
<evidence type="ECO:0000256" key="1">
    <source>
        <dbReference type="ARBA" id="ARBA00001933"/>
    </source>
</evidence>
<dbReference type="Gene3D" id="3.40.640.10">
    <property type="entry name" value="Type I PLP-dependent aspartate aminotransferase-like (Major domain)"/>
    <property type="match status" value="1"/>
</dbReference>
<name>E6K0K3_PARDN</name>
<evidence type="ECO:0000256" key="4">
    <source>
        <dbReference type="ARBA" id="ARBA00022898"/>
    </source>
</evidence>
<protein>
    <submittedName>
        <fullName evidence="8">Aminotransferase, class I/II</fullName>
        <ecNumber evidence="8">2.6.1.-</ecNumber>
    </submittedName>
</protein>
<dbReference type="Proteomes" id="UP000004946">
    <property type="component" value="Chromosome"/>
</dbReference>
<evidence type="ECO:0000256" key="3">
    <source>
        <dbReference type="ARBA" id="ARBA00022679"/>
    </source>
</evidence>
<evidence type="ECO:0000256" key="2">
    <source>
        <dbReference type="ARBA" id="ARBA00022576"/>
    </source>
</evidence>
<dbReference type="AlphaFoldDB" id="E6K0K3"/>
<keyword evidence="9" id="KW-1185">Reference proteome</keyword>
<evidence type="ECO:0000313" key="8">
    <source>
        <dbReference type="EMBL" id="EFT83341.1"/>
    </source>
</evidence>
<dbReference type="CDD" id="cd00609">
    <property type="entry name" value="AAT_like"/>
    <property type="match status" value="1"/>
</dbReference>
<dbReference type="HOGENOM" id="CLU_017584_3_3_11"/>
<dbReference type="InterPro" id="IPR050106">
    <property type="entry name" value="HistidinolP_aminotransfase"/>
</dbReference>